<gene>
    <name evidence="8" type="ORF">OS493_035547</name>
</gene>
<evidence type="ECO:0000256" key="3">
    <source>
        <dbReference type="ARBA" id="ARBA00022737"/>
    </source>
</evidence>
<dbReference type="InterPro" id="IPR016187">
    <property type="entry name" value="CTDL_fold"/>
</dbReference>
<evidence type="ECO:0000313" key="9">
    <source>
        <dbReference type="Proteomes" id="UP001163046"/>
    </source>
</evidence>
<protein>
    <recommendedName>
        <fullName evidence="10">C-type lectin domain-containing protein</fullName>
    </recommendedName>
</protein>
<dbReference type="SMART" id="SM00179">
    <property type="entry name" value="EGF_CA"/>
    <property type="match status" value="1"/>
</dbReference>
<dbReference type="InterPro" id="IPR049883">
    <property type="entry name" value="NOTCH1_EGF-like"/>
</dbReference>
<evidence type="ECO:0000259" key="6">
    <source>
        <dbReference type="PROSITE" id="PS50026"/>
    </source>
</evidence>
<evidence type="ECO:0000313" key="8">
    <source>
        <dbReference type="EMBL" id="KAJ7321153.1"/>
    </source>
</evidence>
<dbReference type="PROSITE" id="PS50041">
    <property type="entry name" value="C_TYPE_LECTIN_2"/>
    <property type="match status" value="1"/>
</dbReference>
<sequence length="167" mass="19065">ICQDDWTYFKGYCYRKVSSCDSWSSSQGTCATLGASLPSIHSQEENVYVQSLHGGEHSWLGLSDIKTEGTFLWSDGTSFDFHYWAKQQPNNFQNEDCVHTLGFLQGYKYEWNDVNCTDCHRFTCKKDYNECKDFSYDCPVNATCVNSDGSYSCRCPVGYRLDGKNCS</sequence>
<keyword evidence="2" id="KW-0732">Signal</keyword>
<organism evidence="8 9">
    <name type="scientific">Desmophyllum pertusum</name>
    <dbReference type="NCBI Taxonomy" id="174260"/>
    <lineage>
        <taxon>Eukaryota</taxon>
        <taxon>Metazoa</taxon>
        <taxon>Cnidaria</taxon>
        <taxon>Anthozoa</taxon>
        <taxon>Hexacorallia</taxon>
        <taxon>Scleractinia</taxon>
        <taxon>Caryophylliina</taxon>
        <taxon>Caryophylliidae</taxon>
        <taxon>Desmophyllum</taxon>
    </lineage>
</organism>
<evidence type="ECO:0000256" key="1">
    <source>
        <dbReference type="ARBA" id="ARBA00022536"/>
    </source>
</evidence>
<dbReference type="InterPro" id="IPR001881">
    <property type="entry name" value="EGF-like_Ca-bd_dom"/>
</dbReference>
<dbReference type="AlphaFoldDB" id="A0A9W9Y7U4"/>
<dbReference type="PROSITE" id="PS01187">
    <property type="entry name" value="EGF_CA"/>
    <property type="match status" value="1"/>
</dbReference>
<dbReference type="InterPro" id="IPR016186">
    <property type="entry name" value="C-type_lectin-like/link_sf"/>
</dbReference>
<dbReference type="InterPro" id="IPR000742">
    <property type="entry name" value="EGF"/>
</dbReference>
<dbReference type="InterPro" id="IPR050111">
    <property type="entry name" value="C-type_lectin/snaclec_domain"/>
</dbReference>
<dbReference type="InterPro" id="IPR001304">
    <property type="entry name" value="C-type_lectin-like"/>
</dbReference>
<dbReference type="PROSITE" id="PS00010">
    <property type="entry name" value="ASX_HYDROXYL"/>
    <property type="match status" value="1"/>
</dbReference>
<comment type="caution">
    <text evidence="5">Lacks conserved residue(s) required for the propagation of feature annotation.</text>
</comment>
<feature type="non-terminal residue" evidence="8">
    <location>
        <position position="1"/>
    </location>
</feature>
<dbReference type="InterPro" id="IPR018097">
    <property type="entry name" value="EGF_Ca-bd_CS"/>
</dbReference>
<dbReference type="CDD" id="cd00054">
    <property type="entry name" value="EGF_CA"/>
    <property type="match status" value="1"/>
</dbReference>
<accession>A0A9W9Y7U4</accession>
<keyword evidence="3" id="KW-0677">Repeat</keyword>
<dbReference type="InterPro" id="IPR000152">
    <property type="entry name" value="EGF-type_Asp/Asn_hydroxyl_site"/>
</dbReference>
<dbReference type="Pfam" id="PF07645">
    <property type="entry name" value="EGF_CA"/>
    <property type="match status" value="1"/>
</dbReference>
<dbReference type="Proteomes" id="UP001163046">
    <property type="component" value="Unassembled WGS sequence"/>
</dbReference>
<dbReference type="SMART" id="SM00181">
    <property type="entry name" value="EGF"/>
    <property type="match status" value="1"/>
</dbReference>
<dbReference type="GO" id="GO:0005509">
    <property type="term" value="F:calcium ion binding"/>
    <property type="evidence" value="ECO:0007669"/>
    <property type="project" value="InterPro"/>
</dbReference>
<evidence type="ECO:0008006" key="10">
    <source>
        <dbReference type="Google" id="ProtNLM"/>
    </source>
</evidence>
<keyword evidence="9" id="KW-1185">Reference proteome</keyword>
<feature type="domain" description="EGF-like" evidence="6">
    <location>
        <begin position="127"/>
        <end position="165"/>
    </location>
</feature>
<dbReference type="Gene3D" id="3.10.100.10">
    <property type="entry name" value="Mannose-Binding Protein A, subunit A"/>
    <property type="match status" value="1"/>
</dbReference>
<dbReference type="InterPro" id="IPR018378">
    <property type="entry name" value="C-type_lectin_CS"/>
</dbReference>
<dbReference type="Gene3D" id="2.10.25.10">
    <property type="entry name" value="Laminin"/>
    <property type="match status" value="1"/>
</dbReference>
<dbReference type="SMART" id="SM00034">
    <property type="entry name" value="CLECT"/>
    <property type="match status" value="1"/>
</dbReference>
<evidence type="ECO:0000259" key="7">
    <source>
        <dbReference type="PROSITE" id="PS50041"/>
    </source>
</evidence>
<dbReference type="OrthoDB" id="5971029at2759"/>
<name>A0A9W9Y7U4_9CNID</name>
<dbReference type="PROSITE" id="PS50026">
    <property type="entry name" value="EGF_3"/>
    <property type="match status" value="1"/>
</dbReference>
<dbReference type="PROSITE" id="PS00615">
    <property type="entry name" value="C_TYPE_LECTIN_1"/>
    <property type="match status" value="1"/>
</dbReference>
<evidence type="ECO:0000256" key="2">
    <source>
        <dbReference type="ARBA" id="ARBA00022729"/>
    </source>
</evidence>
<reference evidence="8" key="1">
    <citation type="submission" date="2023-01" db="EMBL/GenBank/DDBJ databases">
        <title>Genome assembly of the deep-sea coral Lophelia pertusa.</title>
        <authorList>
            <person name="Herrera S."/>
            <person name="Cordes E."/>
        </authorList>
    </citation>
    <scope>NUCLEOTIDE SEQUENCE</scope>
    <source>
        <strain evidence="8">USNM1676648</strain>
        <tissue evidence="8">Polyp</tissue>
    </source>
</reference>
<feature type="domain" description="C-type lectin" evidence="7">
    <location>
        <begin position="9"/>
        <end position="125"/>
    </location>
</feature>
<keyword evidence="1 5" id="KW-0245">EGF-like domain</keyword>
<dbReference type="PANTHER" id="PTHR22803">
    <property type="entry name" value="MANNOSE, PHOSPHOLIPASE, LECTIN RECEPTOR RELATED"/>
    <property type="match status" value="1"/>
</dbReference>
<dbReference type="EMBL" id="MU827831">
    <property type="protein sequence ID" value="KAJ7321153.1"/>
    <property type="molecule type" value="Genomic_DNA"/>
</dbReference>
<dbReference type="Pfam" id="PF00059">
    <property type="entry name" value="Lectin_C"/>
    <property type="match status" value="1"/>
</dbReference>
<feature type="non-terminal residue" evidence="8">
    <location>
        <position position="167"/>
    </location>
</feature>
<comment type="caution">
    <text evidence="8">The sequence shown here is derived from an EMBL/GenBank/DDBJ whole genome shotgun (WGS) entry which is preliminary data.</text>
</comment>
<evidence type="ECO:0000256" key="4">
    <source>
        <dbReference type="ARBA" id="ARBA00023157"/>
    </source>
</evidence>
<evidence type="ECO:0000256" key="5">
    <source>
        <dbReference type="PROSITE-ProRule" id="PRU00076"/>
    </source>
</evidence>
<dbReference type="SUPFAM" id="SSF56436">
    <property type="entry name" value="C-type lectin-like"/>
    <property type="match status" value="1"/>
</dbReference>
<dbReference type="FunFam" id="2.10.25.10:FF:000038">
    <property type="entry name" value="Fibrillin 2"/>
    <property type="match status" value="1"/>
</dbReference>
<dbReference type="SUPFAM" id="SSF57196">
    <property type="entry name" value="EGF/Laminin"/>
    <property type="match status" value="1"/>
</dbReference>
<keyword evidence="4" id="KW-1015">Disulfide bond</keyword>
<proteinExistence type="predicted"/>